<dbReference type="NCBIfam" id="TIGR00756">
    <property type="entry name" value="PPR"/>
    <property type="match status" value="1"/>
</dbReference>
<evidence type="ECO:0000313" key="3">
    <source>
        <dbReference type="Proteomes" id="UP000289340"/>
    </source>
</evidence>
<organism evidence="2 3">
    <name type="scientific">Glycine soja</name>
    <name type="common">Wild soybean</name>
    <dbReference type="NCBI Taxonomy" id="3848"/>
    <lineage>
        <taxon>Eukaryota</taxon>
        <taxon>Viridiplantae</taxon>
        <taxon>Streptophyta</taxon>
        <taxon>Embryophyta</taxon>
        <taxon>Tracheophyta</taxon>
        <taxon>Spermatophyta</taxon>
        <taxon>Magnoliopsida</taxon>
        <taxon>eudicotyledons</taxon>
        <taxon>Gunneridae</taxon>
        <taxon>Pentapetalae</taxon>
        <taxon>rosids</taxon>
        <taxon>fabids</taxon>
        <taxon>Fabales</taxon>
        <taxon>Fabaceae</taxon>
        <taxon>Papilionoideae</taxon>
        <taxon>50 kb inversion clade</taxon>
        <taxon>NPAAA clade</taxon>
        <taxon>indigoferoid/millettioid clade</taxon>
        <taxon>Phaseoleae</taxon>
        <taxon>Glycine</taxon>
        <taxon>Glycine subgen. Soja</taxon>
    </lineage>
</organism>
<name>A0A445FIH0_GLYSO</name>
<dbReference type="InterPro" id="IPR002885">
    <property type="entry name" value="PPR_rpt"/>
</dbReference>
<proteinExistence type="predicted"/>
<dbReference type="AlphaFoldDB" id="A0A445FIH0"/>
<dbReference type="InterPro" id="IPR045056">
    <property type="entry name" value="Nop56/Nop58"/>
</dbReference>
<dbReference type="GO" id="GO:0031428">
    <property type="term" value="C:box C/D methylation guide snoRNP complex"/>
    <property type="evidence" value="ECO:0007669"/>
    <property type="project" value="InterPro"/>
</dbReference>
<dbReference type="PANTHER" id="PTHR10894:SF1">
    <property type="entry name" value="NUCLEOLAR PROTEIN 58"/>
    <property type="match status" value="1"/>
</dbReference>
<keyword evidence="1" id="KW-0677">Repeat</keyword>
<dbReference type="EMBL" id="QZWG01000019">
    <property type="protein sequence ID" value="RZB48645.1"/>
    <property type="molecule type" value="Genomic_DNA"/>
</dbReference>
<sequence>MISSFSQNGKPEMAIDLFSQMGMRGAKFDSVSLSYALSASANLTKIDCIYNNAVMELMSGVRNQLTELIFGLAIQDMAPMSWGLSHSLSRYKLKLSAE</sequence>
<comment type="caution">
    <text evidence="2">The sequence shown here is derived from an EMBL/GenBank/DDBJ whole genome shotgun (WGS) entry which is preliminary data.</text>
</comment>
<dbReference type="GO" id="GO:0032040">
    <property type="term" value="C:small-subunit processome"/>
    <property type="evidence" value="ECO:0007669"/>
    <property type="project" value="InterPro"/>
</dbReference>
<dbReference type="Proteomes" id="UP000289340">
    <property type="component" value="Chromosome 19"/>
</dbReference>
<dbReference type="PANTHER" id="PTHR10894">
    <property type="entry name" value="NUCLEOLAR PROTEIN 5 NUCLEOLAR PROTEIN NOP5 NOP58"/>
    <property type="match status" value="1"/>
</dbReference>
<keyword evidence="3" id="KW-1185">Reference proteome</keyword>
<protein>
    <submittedName>
        <fullName evidence="2">Putative nucleolar protein 5-2</fullName>
    </submittedName>
</protein>
<gene>
    <name evidence="2" type="ORF">D0Y65_051919</name>
</gene>
<dbReference type="InterPro" id="IPR011990">
    <property type="entry name" value="TPR-like_helical_dom_sf"/>
</dbReference>
<evidence type="ECO:0000256" key="1">
    <source>
        <dbReference type="ARBA" id="ARBA00022737"/>
    </source>
</evidence>
<dbReference type="Pfam" id="PF01535">
    <property type="entry name" value="PPR"/>
    <property type="match status" value="1"/>
</dbReference>
<reference evidence="2 3" key="1">
    <citation type="submission" date="2018-09" db="EMBL/GenBank/DDBJ databases">
        <title>A high-quality reference genome of wild soybean provides a powerful tool to mine soybean genomes.</title>
        <authorList>
            <person name="Xie M."/>
            <person name="Chung C.Y.L."/>
            <person name="Li M.-W."/>
            <person name="Wong F.-L."/>
            <person name="Chan T.-F."/>
            <person name="Lam H.-M."/>
        </authorList>
    </citation>
    <scope>NUCLEOTIDE SEQUENCE [LARGE SCALE GENOMIC DNA]</scope>
    <source>
        <strain evidence="3">cv. W05</strain>
        <tissue evidence="2">Hypocotyl of etiolated seedlings</tissue>
    </source>
</reference>
<dbReference type="Gene3D" id="1.25.40.10">
    <property type="entry name" value="Tetratricopeptide repeat domain"/>
    <property type="match status" value="1"/>
</dbReference>
<dbReference type="GO" id="GO:0030515">
    <property type="term" value="F:snoRNA binding"/>
    <property type="evidence" value="ECO:0007669"/>
    <property type="project" value="InterPro"/>
</dbReference>
<accession>A0A445FIH0</accession>
<evidence type="ECO:0000313" key="2">
    <source>
        <dbReference type="EMBL" id="RZB48645.1"/>
    </source>
</evidence>